<dbReference type="PANTHER" id="PTHR34835">
    <property type="entry name" value="OS07G0283600 PROTEIN-RELATED"/>
    <property type="match status" value="1"/>
</dbReference>
<keyword evidence="7" id="KW-1185">Reference proteome</keyword>
<feature type="compositionally biased region" description="Basic and acidic residues" evidence="4">
    <location>
        <begin position="574"/>
        <end position="583"/>
    </location>
</feature>
<dbReference type="Gene3D" id="1.10.418.20">
    <property type="match status" value="1"/>
</dbReference>
<keyword evidence="3" id="KW-0378">Hydrolase</keyword>
<dbReference type="Proteomes" id="UP001408789">
    <property type="component" value="Unassembled WGS sequence"/>
</dbReference>
<dbReference type="GO" id="GO:0006508">
    <property type="term" value="P:proteolysis"/>
    <property type="evidence" value="ECO:0007669"/>
    <property type="project" value="UniProtKB-KW"/>
</dbReference>
<feature type="compositionally biased region" description="Basic and acidic residues" evidence="4">
    <location>
        <begin position="344"/>
        <end position="365"/>
    </location>
</feature>
<accession>A0AAP0H6H7</accession>
<feature type="compositionally biased region" description="Basic and acidic residues" evidence="4">
    <location>
        <begin position="395"/>
        <end position="425"/>
    </location>
</feature>
<dbReference type="Pfam" id="PF02902">
    <property type="entry name" value="Peptidase_C48"/>
    <property type="match status" value="1"/>
</dbReference>
<dbReference type="PANTHER" id="PTHR34835:SF90">
    <property type="entry name" value="AMINOTRANSFERASE-LIKE PLANT MOBILE DOMAIN-CONTAINING PROTEIN"/>
    <property type="match status" value="1"/>
</dbReference>
<evidence type="ECO:0000256" key="3">
    <source>
        <dbReference type="ARBA" id="ARBA00022801"/>
    </source>
</evidence>
<feature type="region of interest" description="Disordered" evidence="4">
    <location>
        <begin position="780"/>
        <end position="811"/>
    </location>
</feature>
<evidence type="ECO:0000313" key="7">
    <source>
        <dbReference type="Proteomes" id="UP001408789"/>
    </source>
</evidence>
<dbReference type="InterPro" id="IPR003653">
    <property type="entry name" value="Peptidase_C48_C"/>
</dbReference>
<feature type="domain" description="Ubiquitin-like protease family profile" evidence="5">
    <location>
        <begin position="666"/>
        <end position="734"/>
    </location>
</feature>
<sequence length="849" mass="96435">MTEGQRNVVTNMGFQSILELKIKEIPKDLGFYVLSKLVTTETPMVIRTPRGDIPVNEEAVHEVYGFPMGLTIIQRSRIGNSNNVDMIKHWKRHLKLDKVVPTDLVNIMKPRKASDYFFKLDFLVLMVSTLVQSMPNGYVYIRFLQSITKNSDFKKLNWCDFVVQAAKDCKNAWDPNKKNSKFVGPLTFLVLLFCDRVATEIERVRPVITNWKQEDLTEFEKKKDFGSCQLLHAWRETTSGKAYLLSALNSEKDIHFSGCGCPRVEEDNVEEEAVESVVKEVDCLIENLAIARDHAKRKLHEAIKCFGANEKIQSIKEKWNSTFSKQSFIIDNDLGYNEGFKGSGHGEEEQNNSKESGVDKSEKDVGAMGQGDDEPEQSFSIDNDLGYNEGFEGSGHGEVRGSVTEREEEQNNSKESGVDKSEKDVGAMGQGDDEPEHEVVNLGEGDCSNKKTEDTLQKGVNEDSKEKDVSTKHDLLQGAKSDEIKTYARKRKSESKEKDVFTKLCSLNQAGDVDGGAKSDEIKRNARKRKSECLRRSSRIRKPPNRYTPNKYSPPTEKRNKTTKSKTRGKKRKQDVPDDPFKHLTMKERKTVEDTLSSPDRNVVLVTHESSNIIITVKLLQCLKPEEWLNDELTNENRGYDYSLVRNWTSPEKLGYSLHSCEKAKYITDEFNDSSVASWAREFVTDHPKQENWYDCGMFMMKYADFYSRDIGLSFNQENGITDCKFYSFEDELKDCKCGGGFCRTVFRKEVKYWCCPKETDACGFFERMTSTWQPPCHSPFSPSGSASKSTFGQPSQPTPPQSSGSPANSNRLKSKNLLLLQALETYQSTTEELTNIIKKLGECELGDE</sequence>
<dbReference type="AlphaFoldDB" id="A0AAP0H6H7"/>
<feature type="compositionally biased region" description="Basic residues" evidence="4">
    <location>
        <begin position="561"/>
        <end position="573"/>
    </location>
</feature>
<evidence type="ECO:0000313" key="6">
    <source>
        <dbReference type="EMBL" id="KAK9073527.1"/>
    </source>
</evidence>
<reference evidence="6 7" key="1">
    <citation type="submission" date="2024-04" db="EMBL/GenBank/DDBJ databases">
        <title>The reference genome of an endangered Asteraceae, Deinandra increscens subsp. villosa, native to the Central Coast of California.</title>
        <authorList>
            <person name="Guilliams M."/>
            <person name="Hasenstab-Lehman K."/>
            <person name="Meyer R."/>
            <person name="Mcevoy S."/>
        </authorList>
    </citation>
    <scope>NUCLEOTIDE SEQUENCE [LARGE SCALE GENOMIC DNA]</scope>
    <source>
        <tissue evidence="6">Leaf</tissue>
    </source>
</reference>
<feature type="compositionally biased region" description="Basic residues" evidence="4">
    <location>
        <begin position="525"/>
        <end position="544"/>
    </location>
</feature>
<protein>
    <recommendedName>
        <fullName evidence="5">Ubiquitin-like protease family profile domain-containing protein</fullName>
    </recommendedName>
</protein>
<feature type="compositionally biased region" description="Basic and acidic residues" evidence="4">
    <location>
        <begin position="515"/>
        <end position="524"/>
    </location>
</feature>
<feature type="compositionally biased region" description="Basic and acidic residues" evidence="4">
    <location>
        <begin position="447"/>
        <end position="486"/>
    </location>
</feature>
<comment type="caution">
    <text evidence="6">The sequence shown here is derived from an EMBL/GenBank/DDBJ whole genome shotgun (WGS) entry which is preliminary data.</text>
</comment>
<feature type="region of interest" description="Disordered" evidence="4">
    <location>
        <begin position="339"/>
        <end position="583"/>
    </location>
</feature>
<organism evidence="6 7">
    <name type="scientific">Deinandra increscens subsp. villosa</name>
    <dbReference type="NCBI Taxonomy" id="3103831"/>
    <lineage>
        <taxon>Eukaryota</taxon>
        <taxon>Viridiplantae</taxon>
        <taxon>Streptophyta</taxon>
        <taxon>Embryophyta</taxon>
        <taxon>Tracheophyta</taxon>
        <taxon>Spermatophyta</taxon>
        <taxon>Magnoliopsida</taxon>
        <taxon>eudicotyledons</taxon>
        <taxon>Gunneridae</taxon>
        <taxon>Pentapetalae</taxon>
        <taxon>asterids</taxon>
        <taxon>campanulids</taxon>
        <taxon>Asterales</taxon>
        <taxon>Asteraceae</taxon>
        <taxon>Asteroideae</taxon>
        <taxon>Heliantheae alliance</taxon>
        <taxon>Madieae</taxon>
        <taxon>Madiinae</taxon>
        <taxon>Deinandra</taxon>
    </lineage>
</organism>
<keyword evidence="2" id="KW-0645">Protease</keyword>
<comment type="similarity">
    <text evidence="1">Belongs to the peptidase C48 family.</text>
</comment>
<name>A0AAP0H6H7_9ASTR</name>
<evidence type="ECO:0000259" key="5">
    <source>
        <dbReference type="Pfam" id="PF02902"/>
    </source>
</evidence>
<dbReference type="GO" id="GO:0008234">
    <property type="term" value="F:cysteine-type peptidase activity"/>
    <property type="evidence" value="ECO:0007669"/>
    <property type="project" value="InterPro"/>
</dbReference>
<dbReference type="Gene3D" id="3.40.395.10">
    <property type="entry name" value="Adenoviral Proteinase, Chain A"/>
    <property type="match status" value="1"/>
</dbReference>
<dbReference type="InterPro" id="IPR038765">
    <property type="entry name" value="Papain-like_cys_pep_sf"/>
</dbReference>
<evidence type="ECO:0000256" key="1">
    <source>
        <dbReference type="ARBA" id="ARBA00005234"/>
    </source>
</evidence>
<evidence type="ECO:0000256" key="4">
    <source>
        <dbReference type="SAM" id="MobiDB-lite"/>
    </source>
</evidence>
<dbReference type="SUPFAM" id="SSF54001">
    <property type="entry name" value="Cysteine proteinases"/>
    <property type="match status" value="1"/>
</dbReference>
<dbReference type="EMBL" id="JBCNJP010000009">
    <property type="protein sequence ID" value="KAK9073527.1"/>
    <property type="molecule type" value="Genomic_DNA"/>
</dbReference>
<evidence type="ECO:0000256" key="2">
    <source>
        <dbReference type="ARBA" id="ARBA00022670"/>
    </source>
</evidence>
<proteinExistence type="inferred from homology"/>
<dbReference type="Gene3D" id="3.30.310.130">
    <property type="entry name" value="Ubiquitin-related"/>
    <property type="match status" value="1"/>
</dbReference>
<gene>
    <name evidence="6" type="ORF">SSX86_007851</name>
</gene>